<feature type="compositionally biased region" description="Basic residues" evidence="1">
    <location>
        <begin position="197"/>
        <end position="209"/>
    </location>
</feature>
<evidence type="ECO:0000313" key="2">
    <source>
        <dbReference type="EMBL" id="KAF9066607.1"/>
    </source>
</evidence>
<dbReference type="Proteomes" id="UP000772434">
    <property type="component" value="Unassembled WGS sequence"/>
</dbReference>
<gene>
    <name evidence="2" type="ORF">BDP27DRAFT_996828</name>
</gene>
<accession>A0A9P5PNZ3</accession>
<reference evidence="2" key="1">
    <citation type="submission" date="2020-11" db="EMBL/GenBank/DDBJ databases">
        <authorList>
            <consortium name="DOE Joint Genome Institute"/>
            <person name="Ahrendt S."/>
            <person name="Riley R."/>
            <person name="Andreopoulos W."/>
            <person name="Labutti K."/>
            <person name="Pangilinan J."/>
            <person name="Ruiz-Duenas F.J."/>
            <person name="Barrasa J.M."/>
            <person name="Sanchez-Garcia M."/>
            <person name="Camarero S."/>
            <person name="Miyauchi S."/>
            <person name="Serrano A."/>
            <person name="Linde D."/>
            <person name="Babiker R."/>
            <person name="Drula E."/>
            <person name="Ayuso-Fernandez I."/>
            <person name="Pacheco R."/>
            <person name="Padilla G."/>
            <person name="Ferreira P."/>
            <person name="Barriuso J."/>
            <person name="Kellner H."/>
            <person name="Castanera R."/>
            <person name="Alfaro M."/>
            <person name="Ramirez L."/>
            <person name="Pisabarro A.G."/>
            <person name="Kuo A."/>
            <person name="Tritt A."/>
            <person name="Lipzen A."/>
            <person name="He G."/>
            <person name="Yan M."/>
            <person name="Ng V."/>
            <person name="Cullen D."/>
            <person name="Martin F."/>
            <person name="Rosso M.-N."/>
            <person name="Henrissat B."/>
            <person name="Hibbett D."/>
            <person name="Martinez A.T."/>
            <person name="Grigoriev I.V."/>
        </authorList>
    </citation>
    <scope>NUCLEOTIDE SEQUENCE</scope>
    <source>
        <strain evidence="2">AH 40177</strain>
    </source>
</reference>
<proteinExistence type="predicted"/>
<keyword evidence="3" id="KW-1185">Reference proteome</keyword>
<feature type="compositionally biased region" description="Low complexity" evidence="1">
    <location>
        <begin position="93"/>
        <end position="115"/>
    </location>
</feature>
<evidence type="ECO:0000256" key="1">
    <source>
        <dbReference type="SAM" id="MobiDB-lite"/>
    </source>
</evidence>
<protein>
    <submittedName>
        <fullName evidence="2">Uncharacterized protein</fullName>
    </submittedName>
</protein>
<dbReference type="EMBL" id="JADNRY010000084">
    <property type="protein sequence ID" value="KAF9066607.1"/>
    <property type="molecule type" value="Genomic_DNA"/>
</dbReference>
<feature type="compositionally biased region" description="Basic and acidic residues" evidence="1">
    <location>
        <begin position="124"/>
        <end position="135"/>
    </location>
</feature>
<organism evidence="2 3">
    <name type="scientific">Rhodocollybia butyracea</name>
    <dbReference type="NCBI Taxonomy" id="206335"/>
    <lineage>
        <taxon>Eukaryota</taxon>
        <taxon>Fungi</taxon>
        <taxon>Dikarya</taxon>
        <taxon>Basidiomycota</taxon>
        <taxon>Agaricomycotina</taxon>
        <taxon>Agaricomycetes</taxon>
        <taxon>Agaricomycetidae</taxon>
        <taxon>Agaricales</taxon>
        <taxon>Marasmiineae</taxon>
        <taxon>Omphalotaceae</taxon>
        <taxon>Rhodocollybia</taxon>
    </lineage>
</organism>
<feature type="region of interest" description="Disordered" evidence="1">
    <location>
        <begin position="1"/>
        <end position="33"/>
    </location>
</feature>
<dbReference type="AlphaFoldDB" id="A0A9P5PNZ3"/>
<feature type="region of interest" description="Disordered" evidence="1">
    <location>
        <begin position="90"/>
        <end position="152"/>
    </location>
</feature>
<sequence>MDIEEEESLFGSPPTSPRIGRSPSPTLALPSTSGSVVNLQNVGTIALPGSHYNSELSMNPLALPLNCLPPEAASRPPAHLQTNFTHLAGRTWSPQASTSSTPSSSRASSQGPSQSKGKRGKRRRADDEPLIRRPPPEIPLPDPTAPVPPNWLRSQSALLGHAGLVGGVKPATLSNRHSRGSTSVNPIVIDDDQREHSSRHRHPASHHIHPNLPTPPIDEIVQILIGQREVFTLLQDILNLMETSSPLSHHSASDPAFKKRKLGTAAAWEVPHPGEGSRDSRDKDKGKQLISRLVSLIKSASRTAALRRYLAKDRSSKLMGSQEAGLIKELEHAMPKDILTDASNSPVKTLNPSAFPPLTPESSPFDDLLASLLTVKYELDTIGRQFVKR</sequence>
<feature type="compositionally biased region" description="Low complexity" evidence="1">
    <location>
        <begin position="22"/>
        <end position="33"/>
    </location>
</feature>
<name>A0A9P5PNZ3_9AGAR</name>
<comment type="caution">
    <text evidence="2">The sequence shown here is derived from an EMBL/GenBank/DDBJ whole genome shotgun (WGS) entry which is preliminary data.</text>
</comment>
<dbReference type="OrthoDB" id="3264780at2759"/>
<feature type="compositionally biased region" description="Pro residues" evidence="1">
    <location>
        <begin position="136"/>
        <end position="149"/>
    </location>
</feature>
<evidence type="ECO:0000313" key="3">
    <source>
        <dbReference type="Proteomes" id="UP000772434"/>
    </source>
</evidence>
<feature type="compositionally biased region" description="Polar residues" evidence="1">
    <location>
        <begin position="172"/>
        <end position="185"/>
    </location>
</feature>
<feature type="region of interest" description="Disordered" evidence="1">
    <location>
        <begin position="170"/>
        <end position="213"/>
    </location>
</feature>